<protein>
    <recommendedName>
        <fullName evidence="3">Ig-like domain-containing protein</fullName>
    </recommendedName>
</protein>
<accession>A0A672SLL5</accession>
<dbReference type="OMA" id="TITWFKI"/>
<sequence>TGHEPTPVIVPSLAILHSNALRVTVKLRVFTKVPVDMIGVSGGVVSFVCQATGDPKPRVTWNKKGKRVNSQRVEVRLIKFDEGAGAVLRIQPLQAPRDENIYECVAENSKGEISVQAKLSIIREDLLPAGFPNIDMGPQLKVVERTRTATMLCAASGNPDPEITWFKDFLPIDPSTSNGRIKQLRSGALQIENTEETDQGKYECVASNVEGVRYSSPANLYVRGREQPGRGAHRKPPIRDARLVT</sequence>
<dbReference type="PANTHER" id="PTHR10075:SF103">
    <property type="entry name" value="ROUNDABOUT HOMOLOG 4"/>
    <property type="match status" value="1"/>
</dbReference>
<feature type="region of interest" description="Disordered" evidence="2">
    <location>
        <begin position="224"/>
        <end position="245"/>
    </location>
</feature>
<dbReference type="GO" id="GO:0005886">
    <property type="term" value="C:plasma membrane"/>
    <property type="evidence" value="ECO:0007669"/>
    <property type="project" value="TreeGrafter"/>
</dbReference>
<dbReference type="Pfam" id="PF13927">
    <property type="entry name" value="Ig_3"/>
    <property type="match status" value="1"/>
</dbReference>
<organism evidence="4 5">
    <name type="scientific">Sinocyclocheilus grahami</name>
    <name type="common">Dianchi golden-line fish</name>
    <name type="synonym">Barbus grahami</name>
    <dbReference type="NCBI Taxonomy" id="75366"/>
    <lineage>
        <taxon>Eukaryota</taxon>
        <taxon>Metazoa</taxon>
        <taxon>Chordata</taxon>
        <taxon>Craniata</taxon>
        <taxon>Vertebrata</taxon>
        <taxon>Euteleostomi</taxon>
        <taxon>Actinopterygii</taxon>
        <taxon>Neopterygii</taxon>
        <taxon>Teleostei</taxon>
        <taxon>Ostariophysi</taxon>
        <taxon>Cypriniformes</taxon>
        <taxon>Cyprinidae</taxon>
        <taxon>Cyprininae</taxon>
        <taxon>Sinocyclocheilus</taxon>
    </lineage>
</organism>
<dbReference type="GO" id="GO:0007411">
    <property type="term" value="P:axon guidance"/>
    <property type="evidence" value="ECO:0007669"/>
    <property type="project" value="TreeGrafter"/>
</dbReference>
<dbReference type="Proteomes" id="UP000472262">
    <property type="component" value="Unassembled WGS sequence"/>
</dbReference>
<dbReference type="PANTHER" id="PTHR10075">
    <property type="entry name" value="BASIGIN RELATED"/>
    <property type="match status" value="1"/>
</dbReference>
<dbReference type="PROSITE" id="PS50835">
    <property type="entry name" value="IG_LIKE"/>
    <property type="match status" value="2"/>
</dbReference>
<feature type="domain" description="Ig-like" evidence="3">
    <location>
        <begin position="11"/>
        <end position="120"/>
    </location>
</feature>
<dbReference type="GO" id="GO:0098632">
    <property type="term" value="F:cell-cell adhesion mediator activity"/>
    <property type="evidence" value="ECO:0007669"/>
    <property type="project" value="TreeGrafter"/>
</dbReference>
<dbReference type="SUPFAM" id="SSF48726">
    <property type="entry name" value="Immunoglobulin"/>
    <property type="match status" value="2"/>
</dbReference>
<dbReference type="AlphaFoldDB" id="A0A672SLL5"/>
<dbReference type="GO" id="GO:0070593">
    <property type="term" value="P:dendrite self-avoidance"/>
    <property type="evidence" value="ECO:0007669"/>
    <property type="project" value="TreeGrafter"/>
</dbReference>
<proteinExistence type="predicted"/>
<dbReference type="GO" id="GO:0030424">
    <property type="term" value="C:axon"/>
    <property type="evidence" value="ECO:0007669"/>
    <property type="project" value="TreeGrafter"/>
</dbReference>
<dbReference type="InterPro" id="IPR036179">
    <property type="entry name" value="Ig-like_dom_sf"/>
</dbReference>
<evidence type="ECO:0000256" key="1">
    <source>
        <dbReference type="ARBA" id="ARBA00023319"/>
    </source>
</evidence>
<dbReference type="CDD" id="cd05738">
    <property type="entry name" value="IgI_2_RPTP_IIa_LAR_like"/>
    <property type="match status" value="1"/>
</dbReference>
<reference evidence="4" key="1">
    <citation type="submission" date="2025-08" db="UniProtKB">
        <authorList>
            <consortium name="Ensembl"/>
        </authorList>
    </citation>
    <scope>IDENTIFICATION</scope>
</reference>
<dbReference type="Pfam" id="PF07679">
    <property type="entry name" value="I-set"/>
    <property type="match status" value="1"/>
</dbReference>
<dbReference type="Ensembl" id="ENSSGRT00000109498.1">
    <property type="protein sequence ID" value="ENSSGRP00000102983.1"/>
    <property type="gene ID" value="ENSSGRG00000051155.1"/>
</dbReference>
<dbReference type="SMART" id="SM00408">
    <property type="entry name" value="IGc2"/>
    <property type="match status" value="2"/>
</dbReference>
<dbReference type="FunFam" id="2.60.40.10:FF:000023">
    <property type="entry name" value="receptor-type tyrosine-protein phosphatase delta isoform X2"/>
    <property type="match status" value="1"/>
</dbReference>
<name>A0A672SLL5_SINGR</name>
<dbReference type="InterPro" id="IPR007110">
    <property type="entry name" value="Ig-like_dom"/>
</dbReference>
<dbReference type="InParanoid" id="A0A672SLL5"/>
<dbReference type="Gene3D" id="2.60.40.10">
    <property type="entry name" value="Immunoglobulins"/>
    <property type="match status" value="2"/>
</dbReference>
<keyword evidence="1" id="KW-0393">Immunoglobulin domain</keyword>
<evidence type="ECO:0000313" key="5">
    <source>
        <dbReference type="Proteomes" id="UP000472262"/>
    </source>
</evidence>
<evidence type="ECO:0000259" key="3">
    <source>
        <dbReference type="PROSITE" id="PS50835"/>
    </source>
</evidence>
<feature type="domain" description="Ig-like" evidence="3">
    <location>
        <begin position="132"/>
        <end position="221"/>
    </location>
</feature>
<dbReference type="SMART" id="SM00409">
    <property type="entry name" value="IG"/>
    <property type="match status" value="2"/>
</dbReference>
<evidence type="ECO:0000313" key="4">
    <source>
        <dbReference type="Ensembl" id="ENSSGRP00000102983.1"/>
    </source>
</evidence>
<dbReference type="FunFam" id="2.60.40.10:FF:000015">
    <property type="entry name" value="receptor-type tyrosine-protein phosphatase delta isoform X2"/>
    <property type="match status" value="1"/>
</dbReference>
<keyword evidence="5" id="KW-1185">Reference proteome</keyword>
<dbReference type="InterPro" id="IPR003599">
    <property type="entry name" value="Ig_sub"/>
</dbReference>
<evidence type="ECO:0000256" key="2">
    <source>
        <dbReference type="SAM" id="MobiDB-lite"/>
    </source>
</evidence>
<dbReference type="GO" id="GO:0007156">
    <property type="term" value="P:homophilic cell adhesion via plasma membrane adhesion molecules"/>
    <property type="evidence" value="ECO:0007669"/>
    <property type="project" value="TreeGrafter"/>
</dbReference>
<dbReference type="InterPro" id="IPR013098">
    <property type="entry name" value="Ig_I-set"/>
</dbReference>
<dbReference type="InterPro" id="IPR013783">
    <property type="entry name" value="Ig-like_fold"/>
</dbReference>
<reference evidence="4" key="2">
    <citation type="submission" date="2025-09" db="UniProtKB">
        <authorList>
            <consortium name="Ensembl"/>
        </authorList>
    </citation>
    <scope>IDENTIFICATION</scope>
</reference>
<dbReference type="InterPro" id="IPR003598">
    <property type="entry name" value="Ig_sub2"/>
</dbReference>